<evidence type="ECO:0000259" key="6">
    <source>
        <dbReference type="Pfam" id="PF00326"/>
    </source>
</evidence>
<dbReference type="SUPFAM" id="SSF82171">
    <property type="entry name" value="DPP6 N-terminal domain-like"/>
    <property type="match status" value="1"/>
</dbReference>
<dbReference type="InterPro" id="IPR001375">
    <property type="entry name" value="Peptidase_S9_cat"/>
</dbReference>
<keyword evidence="2" id="KW-0378">Hydrolase</keyword>
<dbReference type="Gene3D" id="2.120.10.30">
    <property type="entry name" value="TolB, C-terminal domain"/>
    <property type="match status" value="1"/>
</dbReference>
<dbReference type="STRING" id="1849047.A0A3D8QG00"/>
<dbReference type="Pfam" id="PF07676">
    <property type="entry name" value="PD40"/>
    <property type="match status" value="1"/>
</dbReference>
<dbReference type="EMBL" id="PDLM01000015">
    <property type="protein sequence ID" value="RDW60657.1"/>
    <property type="molecule type" value="Genomic_DNA"/>
</dbReference>
<dbReference type="OrthoDB" id="43744at2759"/>
<evidence type="ECO:0000256" key="2">
    <source>
        <dbReference type="ARBA" id="ARBA00022801"/>
    </source>
</evidence>
<proteinExistence type="inferred from homology"/>
<reference evidence="7 8" key="1">
    <citation type="journal article" date="2018" name="IMA Fungus">
        <title>IMA Genome-F 9: Draft genome sequence of Annulohypoxylon stygium, Aspergillus mulundensis, Berkeleyomyces basicola (syn. Thielaviopsis basicola), Ceratocystis smalleyi, two Cercospora beticola strains, Coleophoma cylindrospora, Fusarium fracticaudum, Phialophora cf. hyalina, and Morchella septimelata.</title>
        <authorList>
            <person name="Wingfield B.D."/>
            <person name="Bills G.F."/>
            <person name="Dong Y."/>
            <person name="Huang W."/>
            <person name="Nel W.J."/>
            <person name="Swalarsk-Parry B.S."/>
            <person name="Vaghefi N."/>
            <person name="Wilken P.M."/>
            <person name="An Z."/>
            <person name="de Beer Z.W."/>
            <person name="De Vos L."/>
            <person name="Chen L."/>
            <person name="Duong T.A."/>
            <person name="Gao Y."/>
            <person name="Hammerbacher A."/>
            <person name="Kikkert J.R."/>
            <person name="Li Y."/>
            <person name="Li H."/>
            <person name="Li K."/>
            <person name="Li Q."/>
            <person name="Liu X."/>
            <person name="Ma X."/>
            <person name="Naidoo K."/>
            <person name="Pethybridge S.J."/>
            <person name="Sun J."/>
            <person name="Steenkamp E.T."/>
            <person name="van der Nest M.A."/>
            <person name="van Wyk S."/>
            <person name="Wingfield M.J."/>
            <person name="Xiong C."/>
            <person name="Yue Q."/>
            <person name="Zhang X."/>
        </authorList>
    </citation>
    <scope>NUCLEOTIDE SEQUENCE [LARGE SCALE GENOMIC DNA]</scope>
    <source>
        <strain evidence="7 8">BP6252</strain>
    </source>
</reference>
<evidence type="ECO:0000256" key="3">
    <source>
        <dbReference type="ARBA" id="ARBA00022825"/>
    </source>
</evidence>
<dbReference type="GO" id="GO:0004252">
    <property type="term" value="F:serine-type endopeptidase activity"/>
    <property type="evidence" value="ECO:0007669"/>
    <property type="project" value="TreeGrafter"/>
</dbReference>
<dbReference type="PANTHER" id="PTHR42776:SF4">
    <property type="entry name" value="ACYLAMINO-ACID-RELEASING ENZYME"/>
    <property type="match status" value="1"/>
</dbReference>
<dbReference type="Gene3D" id="3.40.50.1820">
    <property type="entry name" value="alpha/beta hydrolase"/>
    <property type="match status" value="1"/>
</dbReference>
<accession>A0A3D8QG00</accession>
<dbReference type="InterPro" id="IPR011042">
    <property type="entry name" value="6-blade_b-propeller_TolB-like"/>
</dbReference>
<feature type="region of interest" description="Disordered" evidence="5">
    <location>
        <begin position="1"/>
        <end position="37"/>
    </location>
</feature>
<comment type="similarity">
    <text evidence="1">Belongs to the peptidase S9C family.</text>
</comment>
<comment type="caution">
    <text evidence="7">The sequence shown here is derived from an EMBL/GenBank/DDBJ whole genome shotgun (WGS) entry which is preliminary data.</text>
</comment>
<keyword evidence="8" id="KW-1185">Reference proteome</keyword>
<evidence type="ECO:0000313" key="7">
    <source>
        <dbReference type="EMBL" id="RDW60657.1"/>
    </source>
</evidence>
<dbReference type="Proteomes" id="UP000256645">
    <property type="component" value="Unassembled WGS sequence"/>
</dbReference>
<name>A0A3D8QG00_9HELO</name>
<dbReference type="GO" id="GO:0006508">
    <property type="term" value="P:proteolysis"/>
    <property type="evidence" value="ECO:0007669"/>
    <property type="project" value="InterPro"/>
</dbReference>
<dbReference type="SUPFAM" id="SSF53474">
    <property type="entry name" value="alpha/beta-Hydrolases"/>
    <property type="match status" value="1"/>
</dbReference>
<dbReference type="Pfam" id="PF00326">
    <property type="entry name" value="Peptidase_S9"/>
    <property type="match status" value="1"/>
</dbReference>
<dbReference type="PANTHER" id="PTHR42776">
    <property type="entry name" value="SERINE PEPTIDASE S9 FAMILY MEMBER"/>
    <property type="match status" value="1"/>
</dbReference>
<gene>
    <name evidence="7" type="ORF">BP6252_12040</name>
</gene>
<evidence type="ECO:0000256" key="4">
    <source>
        <dbReference type="ARBA" id="ARBA00032829"/>
    </source>
</evidence>
<dbReference type="InterPro" id="IPR011659">
    <property type="entry name" value="WD40"/>
</dbReference>
<sequence>MRTAPRPSATADPMHAPPLTSALPRKDKKNSMQRDLRSTPLWQKVEALLQDVHDPSIGKISGARDLASSPDGLHIAFTGTLGIANWREASPPSRIGVLSLLTGSGGEEARHVEVITSGPSTDRLPKWSPDGHMLAFLSDRARSGIFQVYGLRVGRLGEAVPLAAVENCSVEDFHWSADGSKILIHSAGLAADNSDATGSGHVGGEGGDGLPKWMPSVDDGNLADAWRALWVLYVKEEKLRKLTPKNVNPWEASWCANDQVVMVASDAPGESDWYDATLRIMDLDGQVEVLYSPKPKRQVSLPVVSPGGEFIAVIEALCSDRGVAAGELKVLDVHRNMVREFHFEDMDITQSIWKSDSCLLLVCLRGFETVVEELDLVTGQTITVWTTFDGCGSIYPSLVLLPSGACVTVLQSWAEFPKLAMIKGSTVETLLSFSHEGHKKIQSQLGPMTTHTWQAQDGLEIQGQLIMPKTQKKGMGLIVSVHGGPTFCWTNTAPGGFSMVLNSTGYVIFRPNPRGSTGRGKAFTEAVLGDMGGLDALDILSGIESLCTTYPDIDRQKIGVLGGSYGGFMASLLPTLAPVFAAAVSLSAVTDWHSFHTTSNIPTFDQLYLDADPYSTAGGRYLSLSPIMAAGRFATPVLQLAGDADLAVPCSQAVQYHRALLERGVESACVIYPGEGHGVGGFPAQLDVLVRSLGWLERFMPG</sequence>
<protein>
    <recommendedName>
        <fullName evidence="4">Dipeptidyl-peptidase V</fullName>
    </recommendedName>
</protein>
<dbReference type="AlphaFoldDB" id="A0A3D8QG00"/>
<evidence type="ECO:0000313" key="8">
    <source>
        <dbReference type="Proteomes" id="UP000256645"/>
    </source>
</evidence>
<keyword evidence="3" id="KW-0720">Serine protease</keyword>
<evidence type="ECO:0000256" key="1">
    <source>
        <dbReference type="ARBA" id="ARBA00010040"/>
    </source>
</evidence>
<feature type="domain" description="Peptidase S9 prolyl oligopeptidase catalytic" evidence="6">
    <location>
        <begin position="500"/>
        <end position="698"/>
    </location>
</feature>
<dbReference type="InterPro" id="IPR029058">
    <property type="entry name" value="AB_hydrolase_fold"/>
</dbReference>
<organism evidence="7 8">
    <name type="scientific">Coleophoma cylindrospora</name>
    <dbReference type="NCBI Taxonomy" id="1849047"/>
    <lineage>
        <taxon>Eukaryota</taxon>
        <taxon>Fungi</taxon>
        <taxon>Dikarya</taxon>
        <taxon>Ascomycota</taxon>
        <taxon>Pezizomycotina</taxon>
        <taxon>Leotiomycetes</taxon>
        <taxon>Helotiales</taxon>
        <taxon>Dermateaceae</taxon>
        <taxon>Coleophoma</taxon>
    </lineage>
</organism>
<keyword evidence="3" id="KW-0645">Protease</keyword>
<evidence type="ECO:0000256" key="5">
    <source>
        <dbReference type="SAM" id="MobiDB-lite"/>
    </source>
</evidence>